<dbReference type="EMBL" id="BLLS01000058">
    <property type="protein sequence ID" value="GFH86795.1"/>
    <property type="molecule type" value="Genomic_DNA"/>
</dbReference>
<feature type="transmembrane region" description="Helical" evidence="1">
    <location>
        <begin position="22"/>
        <end position="42"/>
    </location>
</feature>
<keyword evidence="1" id="KW-1133">Transmembrane helix</keyword>
<evidence type="ECO:0000256" key="1">
    <source>
        <dbReference type="SAM" id="Phobius"/>
    </source>
</evidence>
<keyword evidence="1" id="KW-0812">Transmembrane</keyword>
<protein>
    <submittedName>
        <fullName evidence="2">Uncharacterized protein</fullName>
    </submittedName>
</protein>
<name>A0A7J0A336_9BACE</name>
<comment type="caution">
    <text evidence="2">The sequence shown here is derived from an EMBL/GenBank/DDBJ whole genome shotgun (WGS) entry which is preliminary data.</text>
</comment>
<sequence>MSGISSERTYSSIINYCLLKSVSIALILYIGESIVIIGRICLGRITDMAEIR</sequence>
<dbReference type="AlphaFoldDB" id="A0A7J0A336"/>
<reference evidence="2 3" key="1">
    <citation type="journal article" date="2020" name="Microbiome">
        <title>Single-cell genomics of uncultured bacteria reveals dietary fiber responders in the mouse gut microbiota.</title>
        <authorList>
            <person name="Chijiiwa R."/>
            <person name="Hosokawa M."/>
            <person name="Kogawa M."/>
            <person name="Nishikawa Y."/>
            <person name="Ide K."/>
            <person name="Sakanashi C."/>
            <person name="Takahashi K."/>
            <person name="Takeyama H."/>
        </authorList>
    </citation>
    <scope>NUCLEOTIDE SEQUENCE [LARGE SCALE GENOMIC DNA]</scope>
    <source>
        <strain evidence="2">IMSAGC_001</strain>
    </source>
</reference>
<gene>
    <name evidence="2" type="ORF">IMSAGC001_02206</name>
</gene>
<proteinExistence type="predicted"/>
<keyword evidence="1" id="KW-0472">Membrane</keyword>
<accession>A0A7J0A336</accession>
<evidence type="ECO:0000313" key="3">
    <source>
        <dbReference type="Proteomes" id="UP000491181"/>
    </source>
</evidence>
<evidence type="ECO:0000313" key="2">
    <source>
        <dbReference type="EMBL" id="GFH86795.1"/>
    </source>
</evidence>
<dbReference type="Proteomes" id="UP000491181">
    <property type="component" value="Unassembled WGS sequence"/>
</dbReference>
<organism evidence="2 3">
    <name type="scientific">Bacteroides acidifaciens</name>
    <dbReference type="NCBI Taxonomy" id="85831"/>
    <lineage>
        <taxon>Bacteria</taxon>
        <taxon>Pseudomonadati</taxon>
        <taxon>Bacteroidota</taxon>
        <taxon>Bacteroidia</taxon>
        <taxon>Bacteroidales</taxon>
        <taxon>Bacteroidaceae</taxon>
        <taxon>Bacteroides</taxon>
    </lineage>
</organism>